<evidence type="ECO:0000259" key="2">
    <source>
        <dbReference type="PROSITE" id="PS50280"/>
    </source>
</evidence>
<organism evidence="3 4">
    <name type="scientific">Zasmidium cellare</name>
    <name type="common">Wine cellar mold</name>
    <name type="synonym">Racodium cellare</name>
    <dbReference type="NCBI Taxonomy" id="395010"/>
    <lineage>
        <taxon>Eukaryota</taxon>
        <taxon>Fungi</taxon>
        <taxon>Dikarya</taxon>
        <taxon>Ascomycota</taxon>
        <taxon>Pezizomycotina</taxon>
        <taxon>Dothideomycetes</taxon>
        <taxon>Dothideomycetidae</taxon>
        <taxon>Mycosphaerellales</taxon>
        <taxon>Mycosphaerellaceae</taxon>
        <taxon>Zasmidium</taxon>
    </lineage>
</organism>
<evidence type="ECO:0000313" key="3">
    <source>
        <dbReference type="EMBL" id="KAK4507454.1"/>
    </source>
</evidence>
<dbReference type="Gene3D" id="1.10.220.160">
    <property type="match status" value="1"/>
</dbReference>
<dbReference type="Pfam" id="PF00856">
    <property type="entry name" value="SET"/>
    <property type="match status" value="1"/>
</dbReference>
<dbReference type="PROSITE" id="PS50280">
    <property type="entry name" value="SET"/>
    <property type="match status" value="1"/>
</dbReference>
<reference evidence="3 4" key="1">
    <citation type="journal article" date="2023" name="G3 (Bethesda)">
        <title>A chromosome-level genome assembly of Zasmidium syzygii isolated from banana leaves.</title>
        <authorList>
            <person name="van Westerhoven A.C."/>
            <person name="Mehrabi R."/>
            <person name="Talebi R."/>
            <person name="Steentjes M.B.F."/>
            <person name="Corcolon B."/>
            <person name="Chong P.A."/>
            <person name="Kema G.H.J."/>
            <person name="Seidl M.F."/>
        </authorList>
    </citation>
    <scope>NUCLEOTIDE SEQUENCE [LARGE SCALE GENOMIC DNA]</scope>
    <source>
        <strain evidence="3 4">P124</strain>
    </source>
</reference>
<dbReference type="PANTHER" id="PTHR47332">
    <property type="entry name" value="SET DOMAIN-CONTAINING PROTEIN 5"/>
    <property type="match status" value="1"/>
</dbReference>
<comment type="caution">
    <text evidence="3">The sequence shown here is derived from an EMBL/GenBank/DDBJ whole genome shotgun (WGS) entry which is preliminary data.</text>
</comment>
<keyword evidence="1" id="KW-0812">Transmembrane</keyword>
<dbReference type="PANTHER" id="PTHR47332:SF4">
    <property type="entry name" value="SET DOMAIN-CONTAINING PROTEIN 5"/>
    <property type="match status" value="1"/>
</dbReference>
<feature type="transmembrane region" description="Helical" evidence="1">
    <location>
        <begin position="469"/>
        <end position="491"/>
    </location>
</feature>
<dbReference type="InterPro" id="IPR001214">
    <property type="entry name" value="SET_dom"/>
</dbReference>
<keyword evidence="1" id="KW-0472">Membrane</keyword>
<proteinExistence type="predicted"/>
<dbReference type="SUPFAM" id="SSF82199">
    <property type="entry name" value="SET domain"/>
    <property type="match status" value="1"/>
</dbReference>
<dbReference type="Proteomes" id="UP001305779">
    <property type="component" value="Unassembled WGS sequence"/>
</dbReference>
<dbReference type="InterPro" id="IPR053185">
    <property type="entry name" value="SET_domain_protein"/>
</dbReference>
<accession>A0ABR0F0K9</accession>
<keyword evidence="1" id="KW-1133">Transmembrane helix</keyword>
<dbReference type="Gene3D" id="2.170.270.10">
    <property type="entry name" value="SET domain"/>
    <property type="match status" value="1"/>
</dbReference>
<evidence type="ECO:0000313" key="4">
    <source>
        <dbReference type="Proteomes" id="UP001305779"/>
    </source>
</evidence>
<gene>
    <name evidence="3" type="ORF">PRZ48_001189</name>
</gene>
<dbReference type="CDD" id="cd20071">
    <property type="entry name" value="SET_SMYD"/>
    <property type="match status" value="1"/>
</dbReference>
<name>A0ABR0F0K9_ZASCE</name>
<evidence type="ECO:0000256" key="1">
    <source>
        <dbReference type="SAM" id="Phobius"/>
    </source>
</evidence>
<protein>
    <recommendedName>
        <fullName evidence="2">SET domain-containing protein</fullName>
    </recommendedName>
</protein>
<dbReference type="InterPro" id="IPR046341">
    <property type="entry name" value="SET_dom_sf"/>
</dbReference>
<dbReference type="EMBL" id="JAXOVC010000001">
    <property type="protein sequence ID" value="KAK4507454.1"/>
    <property type="molecule type" value="Genomic_DNA"/>
</dbReference>
<sequence length="576" mass="64218">MPLRCSSFAADQWFSGLPSASAILLGPPAVEVRSSGEGRGLGLFAVRDIPTFSQILSDGPLILMKPGEDLPELYQQFKGLSKNDQEVYLSLSAHDNPARDALLKDKLLQRGFDKDELEQMAKVAGIMQTNAFNVNMQDGQGSCHRALFPNVARINHSCAPNAHVCFYSPNDHNPRGRMVIHTLKSLQPGEEVLISYFNILLPQSERQQKARKWGFECRCPVCDEDSSEHNRFEQQRKTCRDFTTRQETLMQSNTATMKAINSLLEKGRELAAEAEECPELFPAIPDLYDGIGMLRAKALMLQKRETQRQDLVLDLERSVIWDARITGKDSPATQRRLQKVVQFAARKGSKASPRIDRDEVVTGSKILRKIRIRKQALSISVKIAEDKIAKHKIAKDEIAKDEIAKDEIAKDEIAKDRTAKDAIAKDKIAKGKLAKDKSPGVSGSSWQPVRTTIICLGTEVGPKIDKITIVWLCIVIAVVTVGIIIAFVVLGRRFCCTRSTKRKNKKINYLDNRISFGAWNGDSLLELNAEKSARQSKAYAAPRERAWEIAIPPVMVVDQTPQSSGRGKYVKVGSVR</sequence>
<keyword evidence="4" id="KW-1185">Reference proteome</keyword>
<feature type="domain" description="SET" evidence="2">
    <location>
        <begin position="28"/>
        <end position="197"/>
    </location>
</feature>
<dbReference type="SMART" id="SM00317">
    <property type="entry name" value="SET"/>
    <property type="match status" value="1"/>
</dbReference>